<organism evidence="4 5">
    <name type="scientific">Gibberella moniliformis (strain M3125 / FGSC 7600)</name>
    <name type="common">Maize ear and stalk rot fungus</name>
    <name type="synonym">Fusarium verticillioides</name>
    <dbReference type="NCBI Taxonomy" id="334819"/>
    <lineage>
        <taxon>Eukaryota</taxon>
        <taxon>Fungi</taxon>
        <taxon>Dikarya</taxon>
        <taxon>Ascomycota</taxon>
        <taxon>Pezizomycotina</taxon>
        <taxon>Sordariomycetes</taxon>
        <taxon>Hypocreomycetidae</taxon>
        <taxon>Hypocreales</taxon>
        <taxon>Nectriaceae</taxon>
        <taxon>Fusarium</taxon>
        <taxon>Fusarium fujikuroi species complex</taxon>
    </lineage>
</organism>
<sequence length="94" mass="10499">MQRLPNLAPAPHKPEPPAPPQPQQPQTARPRVARASSSRKYATNHAYVPCRKTKTKCDGRQPCARCQFRSNVCTYDTKVLSGETLNRLTNAVNE</sequence>
<dbReference type="KEGG" id="fvr:FVEG_03208"/>
<dbReference type="Proteomes" id="UP000009096">
    <property type="component" value="Chromosome 5"/>
</dbReference>
<protein>
    <recommendedName>
        <fullName evidence="3">Zn(2)-C6 fungal-type domain-containing protein</fullName>
    </recommendedName>
</protein>
<feature type="domain" description="Zn(2)-C6 fungal-type" evidence="3">
    <location>
        <begin position="50"/>
        <end position="75"/>
    </location>
</feature>
<dbReference type="AlphaFoldDB" id="W7M7X8"/>
<reference evidence="4 5" key="1">
    <citation type="journal article" date="2010" name="Nature">
        <title>Comparative genomics reveals mobile pathogenicity chromosomes in Fusarium.</title>
        <authorList>
            <person name="Ma L.J."/>
            <person name="van der Does H.C."/>
            <person name="Borkovich K.A."/>
            <person name="Coleman J.J."/>
            <person name="Daboussi M.J."/>
            <person name="Di Pietro A."/>
            <person name="Dufresne M."/>
            <person name="Freitag M."/>
            <person name="Grabherr M."/>
            <person name="Henrissat B."/>
            <person name="Houterman P.M."/>
            <person name="Kang S."/>
            <person name="Shim W.B."/>
            <person name="Woloshuk C."/>
            <person name="Xie X."/>
            <person name="Xu J.R."/>
            <person name="Antoniw J."/>
            <person name="Baker S.E."/>
            <person name="Bluhm B.H."/>
            <person name="Breakspear A."/>
            <person name="Brown D.W."/>
            <person name="Butchko R.A."/>
            <person name="Chapman S."/>
            <person name="Coulson R."/>
            <person name="Coutinho P.M."/>
            <person name="Danchin E.G."/>
            <person name="Diener A."/>
            <person name="Gale L.R."/>
            <person name="Gardiner D.M."/>
            <person name="Goff S."/>
            <person name="Hammond-Kosack K.E."/>
            <person name="Hilburn K."/>
            <person name="Hua-Van A."/>
            <person name="Jonkers W."/>
            <person name="Kazan K."/>
            <person name="Kodira C.D."/>
            <person name="Koehrsen M."/>
            <person name="Kumar L."/>
            <person name="Lee Y.H."/>
            <person name="Li L."/>
            <person name="Manners J.M."/>
            <person name="Miranda-Saavedra D."/>
            <person name="Mukherjee M."/>
            <person name="Park G."/>
            <person name="Park J."/>
            <person name="Park S.Y."/>
            <person name="Proctor R.H."/>
            <person name="Regev A."/>
            <person name="Ruiz-Roldan M.C."/>
            <person name="Sain D."/>
            <person name="Sakthikumar S."/>
            <person name="Sykes S."/>
            <person name="Schwartz D.C."/>
            <person name="Turgeon B.G."/>
            <person name="Wapinski I."/>
            <person name="Yoder O."/>
            <person name="Young S."/>
            <person name="Zeng Q."/>
            <person name="Zhou S."/>
            <person name="Galagan J."/>
            <person name="Cuomo C.A."/>
            <person name="Kistler H.C."/>
            <person name="Rep M."/>
        </authorList>
    </citation>
    <scope>NUCLEOTIDE SEQUENCE [LARGE SCALE GENOMIC DNA]</scope>
    <source>
        <strain evidence="5">M3125 / FGSC 7600</strain>
    </source>
</reference>
<dbReference type="GeneID" id="30061364"/>
<dbReference type="GO" id="GO:0008270">
    <property type="term" value="F:zinc ion binding"/>
    <property type="evidence" value="ECO:0007669"/>
    <property type="project" value="InterPro"/>
</dbReference>
<dbReference type="EMBL" id="DS022244">
    <property type="protein sequence ID" value="EWG41007.1"/>
    <property type="molecule type" value="Genomic_DNA"/>
</dbReference>
<dbReference type="STRING" id="334819.W7M7X8"/>
<feature type="region of interest" description="Disordered" evidence="2">
    <location>
        <begin position="1"/>
        <end position="44"/>
    </location>
</feature>
<evidence type="ECO:0000256" key="2">
    <source>
        <dbReference type="SAM" id="MobiDB-lite"/>
    </source>
</evidence>
<dbReference type="Gene3D" id="4.10.240.10">
    <property type="entry name" value="Zn(2)-C6 fungal-type DNA-binding domain"/>
    <property type="match status" value="1"/>
</dbReference>
<dbReference type="PROSITE" id="PS50048">
    <property type="entry name" value="ZN2_CY6_FUNGAL_2"/>
    <property type="match status" value="1"/>
</dbReference>
<evidence type="ECO:0000256" key="1">
    <source>
        <dbReference type="ARBA" id="ARBA00023242"/>
    </source>
</evidence>
<evidence type="ECO:0000313" key="5">
    <source>
        <dbReference type="Proteomes" id="UP000009096"/>
    </source>
</evidence>
<dbReference type="InterPro" id="IPR036864">
    <property type="entry name" value="Zn2-C6_fun-type_DNA-bd_sf"/>
</dbReference>
<dbReference type="SUPFAM" id="SSF57701">
    <property type="entry name" value="Zn2/Cys6 DNA-binding domain"/>
    <property type="match status" value="1"/>
</dbReference>
<dbReference type="EMBL" id="CM000582">
    <property type="protein sequence ID" value="EWG41007.1"/>
    <property type="molecule type" value="Genomic_DNA"/>
</dbReference>
<dbReference type="SMART" id="SM00066">
    <property type="entry name" value="GAL4"/>
    <property type="match status" value="1"/>
</dbReference>
<accession>W7M7X8</accession>
<dbReference type="Pfam" id="PF00172">
    <property type="entry name" value="Zn_clus"/>
    <property type="match status" value="1"/>
</dbReference>
<dbReference type="VEuPathDB" id="FungiDB:FVEG_03208"/>
<dbReference type="RefSeq" id="XP_018747198.1">
    <property type="nucleotide sequence ID" value="XM_018890813.1"/>
</dbReference>
<evidence type="ECO:0000313" key="4">
    <source>
        <dbReference type="EMBL" id="EWG41007.1"/>
    </source>
</evidence>
<dbReference type="HOGENOM" id="CLU_2386335_0_0_1"/>
<keyword evidence="5" id="KW-1185">Reference proteome</keyword>
<dbReference type="GO" id="GO:0000981">
    <property type="term" value="F:DNA-binding transcription factor activity, RNA polymerase II-specific"/>
    <property type="evidence" value="ECO:0007669"/>
    <property type="project" value="InterPro"/>
</dbReference>
<keyword evidence="1" id="KW-0539">Nucleus</keyword>
<feature type="compositionally biased region" description="Low complexity" evidence="2">
    <location>
        <begin position="24"/>
        <end position="39"/>
    </location>
</feature>
<feature type="compositionally biased region" description="Low complexity" evidence="2">
    <location>
        <begin position="1"/>
        <end position="10"/>
    </location>
</feature>
<dbReference type="InterPro" id="IPR001138">
    <property type="entry name" value="Zn2Cys6_DnaBD"/>
</dbReference>
<evidence type="ECO:0000259" key="3">
    <source>
        <dbReference type="PROSITE" id="PS50048"/>
    </source>
</evidence>
<gene>
    <name evidence="4" type="ORF">FVEG_03208</name>
</gene>
<name>W7M7X8_GIBM7</name>
<proteinExistence type="predicted"/>